<reference evidence="2" key="3">
    <citation type="submission" date="2025-09" db="UniProtKB">
        <authorList>
            <consortium name="Ensembl"/>
        </authorList>
    </citation>
    <scope>IDENTIFICATION</scope>
</reference>
<evidence type="ECO:0000259" key="1">
    <source>
        <dbReference type="Pfam" id="PF13358"/>
    </source>
</evidence>
<name>A0AAY5JZL0_ESOLU</name>
<reference evidence="2" key="2">
    <citation type="submission" date="2025-08" db="UniProtKB">
        <authorList>
            <consortium name="Ensembl"/>
        </authorList>
    </citation>
    <scope>IDENTIFICATION</scope>
</reference>
<dbReference type="GeneTree" id="ENSGT01150000287744"/>
<reference evidence="2 3" key="1">
    <citation type="submission" date="2020-02" db="EMBL/GenBank/DDBJ databases">
        <title>Esox lucius (northern pike) genome, fEsoLuc1, primary haplotype.</title>
        <authorList>
            <person name="Myers G."/>
            <person name="Karagic N."/>
            <person name="Meyer A."/>
            <person name="Pippel M."/>
            <person name="Reichard M."/>
            <person name="Winkler S."/>
            <person name="Tracey A."/>
            <person name="Sims Y."/>
            <person name="Howe K."/>
            <person name="Rhie A."/>
            <person name="Formenti G."/>
            <person name="Durbin R."/>
            <person name="Fedrigo O."/>
            <person name="Jarvis E.D."/>
        </authorList>
    </citation>
    <scope>NUCLEOTIDE SEQUENCE [LARGE SCALE GENOMIC DNA]</scope>
</reference>
<dbReference type="AlphaFoldDB" id="A0AAY5JZL0"/>
<evidence type="ECO:0000313" key="3">
    <source>
        <dbReference type="Proteomes" id="UP000265140"/>
    </source>
</evidence>
<dbReference type="InterPro" id="IPR038717">
    <property type="entry name" value="Tc1-like_DDE_dom"/>
</dbReference>
<dbReference type="InterPro" id="IPR036397">
    <property type="entry name" value="RNaseH_sf"/>
</dbReference>
<organism evidence="2 3">
    <name type="scientific">Esox lucius</name>
    <name type="common">Northern pike</name>
    <dbReference type="NCBI Taxonomy" id="8010"/>
    <lineage>
        <taxon>Eukaryota</taxon>
        <taxon>Metazoa</taxon>
        <taxon>Chordata</taxon>
        <taxon>Craniata</taxon>
        <taxon>Vertebrata</taxon>
        <taxon>Euteleostomi</taxon>
        <taxon>Actinopterygii</taxon>
        <taxon>Neopterygii</taxon>
        <taxon>Teleostei</taxon>
        <taxon>Protacanthopterygii</taxon>
        <taxon>Esociformes</taxon>
        <taxon>Esocidae</taxon>
        <taxon>Esox</taxon>
    </lineage>
</organism>
<sequence>MTTTQSTHPNPQKHHQKKINILQWPSQSPDLNPIDHLWGDLKRAVHRRCLCNLTDLEHFCKEEWANIATSRCAMLRGDWSLEAGGAQHVVNRKNCNKNNVIFISRRLLTLV</sequence>
<keyword evidence="3" id="KW-1185">Reference proteome</keyword>
<proteinExistence type="predicted"/>
<dbReference type="Pfam" id="PF13358">
    <property type="entry name" value="DDE_3"/>
    <property type="match status" value="1"/>
</dbReference>
<evidence type="ECO:0000313" key="2">
    <source>
        <dbReference type="Ensembl" id="ENSELUP00000081245.1"/>
    </source>
</evidence>
<dbReference type="Proteomes" id="UP000265140">
    <property type="component" value="Chromosome 10"/>
</dbReference>
<dbReference type="Gene3D" id="3.30.420.10">
    <property type="entry name" value="Ribonuclease H-like superfamily/Ribonuclease H"/>
    <property type="match status" value="1"/>
</dbReference>
<accession>A0AAY5JZL0</accession>
<protein>
    <recommendedName>
        <fullName evidence="1">Tc1-like transposase DDE domain-containing protein</fullName>
    </recommendedName>
</protein>
<dbReference type="Ensembl" id="ENSELUT00000107659.1">
    <property type="protein sequence ID" value="ENSELUP00000081245.1"/>
    <property type="gene ID" value="ENSELUG00000043848.1"/>
</dbReference>
<dbReference type="GO" id="GO:0003676">
    <property type="term" value="F:nucleic acid binding"/>
    <property type="evidence" value="ECO:0007669"/>
    <property type="project" value="InterPro"/>
</dbReference>
<feature type="domain" description="Tc1-like transposase DDE" evidence="1">
    <location>
        <begin position="14"/>
        <end position="49"/>
    </location>
</feature>